<feature type="region of interest" description="Disordered" evidence="11">
    <location>
        <begin position="1"/>
        <end position="28"/>
    </location>
</feature>
<keyword evidence="7 10" id="KW-0378">Hydrolase</keyword>
<evidence type="ECO:0000259" key="12">
    <source>
        <dbReference type="Pfam" id="PF00652"/>
    </source>
</evidence>
<reference evidence="14 15" key="1">
    <citation type="submission" date="2024-09" db="EMBL/GenBank/DDBJ databases">
        <title>Description of Labrys sedimenti sp. nov., isolated from a diclofenac-degrading enrichment culture, and genome-based reclassification of Labrys portucalensis as a later heterotypic synonym of Labrys neptuniae.</title>
        <authorList>
            <person name="Tancsics A."/>
            <person name="Csepanyi A."/>
        </authorList>
    </citation>
    <scope>NUCLEOTIDE SEQUENCE [LARGE SCALE GENOMIC DNA]</scope>
    <source>
        <strain evidence="14 15">LMG 23412</strain>
    </source>
</reference>
<evidence type="ECO:0000256" key="4">
    <source>
        <dbReference type="ARBA" id="ARBA00022525"/>
    </source>
</evidence>
<evidence type="ECO:0000256" key="10">
    <source>
        <dbReference type="RuleBase" id="RU361168"/>
    </source>
</evidence>
<evidence type="ECO:0000313" key="15">
    <source>
        <dbReference type="Proteomes" id="UP001595190"/>
    </source>
</evidence>
<comment type="similarity">
    <text evidence="3 10">Belongs to the glycosyl hydrolase 27 family.</text>
</comment>
<dbReference type="InterPro" id="IPR013780">
    <property type="entry name" value="Glyco_hydro_b"/>
</dbReference>
<keyword evidence="8" id="KW-0325">Glycoprotein</keyword>
<comment type="caution">
    <text evidence="14">The sequence shown here is derived from an EMBL/GenBank/DDBJ whole genome shotgun (WGS) entry which is preliminary data.</text>
</comment>
<dbReference type="PROSITE" id="PS00512">
    <property type="entry name" value="ALPHA_GALACTOSIDASE"/>
    <property type="match status" value="1"/>
</dbReference>
<dbReference type="InterPro" id="IPR041233">
    <property type="entry name" value="Melibiase_C"/>
</dbReference>
<dbReference type="PANTHER" id="PTHR11452">
    <property type="entry name" value="ALPHA-GALACTOSIDASE/ALPHA-N-ACETYLGALACTOSAMINIDASE"/>
    <property type="match status" value="1"/>
</dbReference>
<sequence length="761" mass="82540">MASAFLKYPTQGDNLHTHRRDGRGLSGGKMTIKGPLSAMPMLIFLAACGGGDDGGNTNSTFADPVQSASNGGATTPAENKTSVVVSQPDTRGASPVTPATTENTIGKVSGFLAPTPPMGFTTWSRFKCSRQSKLGSSPKLQPVNGINAPLNDDNSAASYSFQHFMLDQAQAIKDSGLQAAGYTYINVDDCWMDQARDAQGNLQGGRLWIYGNWDPKNLTQKGFDRDLSSYVSYLHGMGFKAGLYSSSGYRTCQIFPASAEHETVDAEAFARWKIDYLKYDNCDYDKQRDTKDTYQYWPADQRPTKPSDHTKEQLFTRMSQALRNATTNSDTKILFEESAPANFLPQSSEFYNTMEWVRSLGELWRIGGDIKNYELDANTKKPVNPWVSEGGYAAGVYPSFYSTVALSRYVAPGRWNDADQVLIGDNGMTNEEERSQLSLWSILGAPLFLTTDVRRFTQNHALNPEANEPVDMAHLAESLKILTNRDVISVDQDPLGAGGYIAWQTDASFSEGIDVITKPLSGDRVAIVVLNKSDTSAQTQTVSLPRIGLSSLHGTCSIEAKNLWTGKVTTRKISVGGIQSSEPHSVQTDAIPAHGSAMYVVSATCDGENVQVLPTGQIYARPDNNSKTGGLCLTADNSGLGSKLHLAKCTGADEQVWQRDKTAHRLRLLAKPDLCVAFNMNGTASLNTCSDGDQTQNITYYLNGMFANHVAAGDDLKRPDASNCLDITMHTYNAGTIVGSYKCGSSSNQVNQIWSGPGTPG</sequence>
<dbReference type="EMBL" id="JBHGPK010000048">
    <property type="protein sequence ID" value="MFC2254864.1"/>
    <property type="molecule type" value="Genomic_DNA"/>
</dbReference>
<proteinExistence type="inferred from homology"/>
<feature type="compositionally biased region" description="Polar residues" evidence="11">
    <location>
        <begin position="58"/>
        <end position="89"/>
    </location>
</feature>
<feature type="region of interest" description="Disordered" evidence="11">
    <location>
        <begin position="58"/>
        <end position="102"/>
    </location>
</feature>
<dbReference type="PRINTS" id="PR00740">
    <property type="entry name" value="GLHYDRLASE27"/>
</dbReference>
<comment type="subcellular location">
    <subcellularLocation>
        <location evidence="2">Secreted</location>
    </subcellularLocation>
</comment>
<evidence type="ECO:0000256" key="11">
    <source>
        <dbReference type="SAM" id="MobiDB-lite"/>
    </source>
</evidence>
<protein>
    <recommendedName>
        <fullName evidence="10">Alpha-galactosidase</fullName>
        <ecNumber evidence="10">3.2.1.22</ecNumber>
    </recommendedName>
    <alternativeName>
        <fullName evidence="10">Melibiase</fullName>
    </alternativeName>
</protein>
<evidence type="ECO:0000256" key="7">
    <source>
        <dbReference type="ARBA" id="ARBA00022801"/>
    </source>
</evidence>
<evidence type="ECO:0000256" key="3">
    <source>
        <dbReference type="ARBA" id="ARBA00009743"/>
    </source>
</evidence>
<dbReference type="Gene3D" id="2.80.10.50">
    <property type="match status" value="1"/>
</dbReference>
<dbReference type="InterPro" id="IPR000772">
    <property type="entry name" value="Ricin_B_lectin"/>
</dbReference>
<comment type="catalytic activity">
    <reaction evidence="10">
        <text>Hydrolysis of terminal, non-reducing alpha-D-galactose residues in alpha-D-galactosides, including galactose oligosaccharides, galactomannans and galactolipids.</text>
        <dbReference type="EC" id="3.2.1.22"/>
    </reaction>
</comment>
<dbReference type="SUPFAM" id="SSF50370">
    <property type="entry name" value="Ricin B-like lectins"/>
    <property type="match status" value="1"/>
</dbReference>
<dbReference type="SUPFAM" id="SSF51011">
    <property type="entry name" value="Glycosyl hydrolase domain"/>
    <property type="match status" value="1"/>
</dbReference>
<keyword evidence="5" id="KW-0732">Signal</keyword>
<dbReference type="SUPFAM" id="SSF51445">
    <property type="entry name" value="(Trans)glycosidases"/>
    <property type="match status" value="1"/>
</dbReference>
<dbReference type="PANTHER" id="PTHR11452:SF91">
    <property type="entry name" value="ALPHA-GALACTOSIDASE A-RELATED"/>
    <property type="match status" value="1"/>
</dbReference>
<dbReference type="RefSeq" id="WP_394315466.1">
    <property type="nucleotide sequence ID" value="NZ_JBHGPK010000048.1"/>
</dbReference>
<evidence type="ECO:0000256" key="8">
    <source>
        <dbReference type="ARBA" id="ARBA00023180"/>
    </source>
</evidence>
<organism evidence="14 15">
    <name type="scientific">Labrys neptuniae</name>
    <dbReference type="NCBI Taxonomy" id="376174"/>
    <lineage>
        <taxon>Bacteria</taxon>
        <taxon>Pseudomonadati</taxon>
        <taxon>Pseudomonadota</taxon>
        <taxon>Alphaproteobacteria</taxon>
        <taxon>Hyphomicrobiales</taxon>
        <taxon>Xanthobacteraceae</taxon>
        <taxon>Labrys</taxon>
    </lineage>
</organism>
<dbReference type="InterPro" id="IPR035992">
    <property type="entry name" value="Ricin_B-like_lectins"/>
</dbReference>
<evidence type="ECO:0000259" key="13">
    <source>
        <dbReference type="Pfam" id="PF17801"/>
    </source>
</evidence>
<evidence type="ECO:0000256" key="9">
    <source>
        <dbReference type="ARBA" id="ARBA00023295"/>
    </source>
</evidence>
<evidence type="ECO:0000256" key="6">
    <source>
        <dbReference type="ARBA" id="ARBA00022734"/>
    </source>
</evidence>
<dbReference type="InterPro" id="IPR000111">
    <property type="entry name" value="Glyco_hydro_27/36_CS"/>
</dbReference>
<gene>
    <name evidence="14" type="ORF">ACETRX_35080</name>
</gene>
<keyword evidence="10" id="KW-1015">Disulfide bond</keyword>
<keyword evidence="4" id="KW-0964">Secreted</keyword>
<feature type="domain" description="Ricin B lectin" evidence="12">
    <location>
        <begin position="622"/>
        <end position="696"/>
    </location>
</feature>
<dbReference type="CDD" id="cd14792">
    <property type="entry name" value="GH27"/>
    <property type="match status" value="1"/>
</dbReference>
<accession>A0ABV6ZRP5</accession>
<dbReference type="Gene3D" id="2.60.40.1180">
    <property type="entry name" value="Golgi alpha-mannosidase II"/>
    <property type="match status" value="1"/>
</dbReference>
<evidence type="ECO:0000256" key="1">
    <source>
        <dbReference type="ARBA" id="ARBA00003969"/>
    </source>
</evidence>
<keyword evidence="6" id="KW-0430">Lectin</keyword>
<comment type="function">
    <text evidence="1">Hydrolyzes a variety of simple alpha-D-galactoside as well as more complex molecules such as oligosaccharides and polysaccharides.</text>
</comment>
<evidence type="ECO:0000313" key="14">
    <source>
        <dbReference type="EMBL" id="MFC2254864.1"/>
    </source>
</evidence>
<dbReference type="Pfam" id="PF16499">
    <property type="entry name" value="Melibiase_2"/>
    <property type="match status" value="2"/>
</dbReference>
<dbReference type="Pfam" id="PF17801">
    <property type="entry name" value="Melibiase_C"/>
    <property type="match status" value="1"/>
</dbReference>
<feature type="domain" description="Alpha galactosidase C-terminal" evidence="13">
    <location>
        <begin position="512"/>
        <end position="600"/>
    </location>
</feature>
<dbReference type="InterPro" id="IPR013785">
    <property type="entry name" value="Aldolase_TIM"/>
</dbReference>
<dbReference type="PROSITE" id="PS50231">
    <property type="entry name" value="RICIN_B_LECTIN"/>
    <property type="match status" value="1"/>
</dbReference>
<dbReference type="InterPro" id="IPR002241">
    <property type="entry name" value="Glyco_hydro_27"/>
</dbReference>
<dbReference type="InterPro" id="IPR017853">
    <property type="entry name" value="GH"/>
</dbReference>
<dbReference type="EC" id="3.2.1.22" evidence="10"/>
<dbReference type="Pfam" id="PF00652">
    <property type="entry name" value="Ricin_B_lectin"/>
    <property type="match status" value="1"/>
</dbReference>
<name>A0ABV6ZRP5_9HYPH</name>
<evidence type="ECO:0000256" key="5">
    <source>
        <dbReference type="ARBA" id="ARBA00022729"/>
    </source>
</evidence>
<dbReference type="Gene3D" id="3.20.20.70">
    <property type="entry name" value="Aldolase class I"/>
    <property type="match status" value="1"/>
</dbReference>
<evidence type="ECO:0000256" key="2">
    <source>
        <dbReference type="ARBA" id="ARBA00004613"/>
    </source>
</evidence>
<dbReference type="Proteomes" id="UP001595190">
    <property type="component" value="Unassembled WGS sequence"/>
</dbReference>
<keyword evidence="9 10" id="KW-0326">Glycosidase</keyword>